<evidence type="ECO:0008006" key="3">
    <source>
        <dbReference type="Google" id="ProtNLM"/>
    </source>
</evidence>
<keyword evidence="2" id="KW-1185">Reference proteome</keyword>
<proteinExistence type="predicted"/>
<reference evidence="1 2" key="1">
    <citation type="submission" date="2023-03" db="EMBL/GenBank/DDBJ databases">
        <title>Draft genome sequence of Thalassotalea eurytherma JCM 18482T.</title>
        <authorList>
            <person name="Sawabe T."/>
        </authorList>
    </citation>
    <scope>NUCLEOTIDE SEQUENCE [LARGE SCALE GENOMIC DNA]</scope>
    <source>
        <strain evidence="1 2">JCM 18482</strain>
    </source>
</reference>
<comment type="caution">
    <text evidence="1">The sequence shown here is derived from an EMBL/GenBank/DDBJ whole genome shotgun (WGS) entry which is preliminary data.</text>
</comment>
<gene>
    <name evidence="1" type="ORF">theurythT_11070</name>
</gene>
<sequence>MVNLKSKFKAHGYCEIETHNNTMFIAAYGPWNDEYFDRFHIQLASASQHVDPDNFVVYLEPIGEAIPTTTGAQKHKIFLQQSKVKAVAINLTSCETKFITKELCHQIYQANDITHQFFNEKGQALAWMEGFLSK</sequence>
<protein>
    <recommendedName>
        <fullName evidence="3">STAS/SEC14 domain-containing protein</fullName>
    </recommendedName>
</protein>
<organism evidence="1 2">
    <name type="scientific">Thalassotalea eurytherma</name>
    <dbReference type="NCBI Taxonomy" id="1144278"/>
    <lineage>
        <taxon>Bacteria</taxon>
        <taxon>Pseudomonadati</taxon>
        <taxon>Pseudomonadota</taxon>
        <taxon>Gammaproteobacteria</taxon>
        <taxon>Alteromonadales</taxon>
        <taxon>Colwelliaceae</taxon>
        <taxon>Thalassotalea</taxon>
    </lineage>
</organism>
<evidence type="ECO:0000313" key="1">
    <source>
        <dbReference type="EMBL" id="GLX81655.1"/>
    </source>
</evidence>
<accession>A0ABQ6H4I7</accession>
<evidence type="ECO:0000313" key="2">
    <source>
        <dbReference type="Proteomes" id="UP001157133"/>
    </source>
</evidence>
<dbReference type="EMBL" id="BSSU01000005">
    <property type="protein sequence ID" value="GLX81655.1"/>
    <property type="molecule type" value="Genomic_DNA"/>
</dbReference>
<name>A0ABQ6H4I7_9GAMM</name>
<dbReference type="Proteomes" id="UP001157133">
    <property type="component" value="Unassembled WGS sequence"/>
</dbReference>